<gene>
    <name evidence="1" type="ORF">DHETER_LOCUS911</name>
</gene>
<protein>
    <submittedName>
        <fullName evidence="1">6830_t:CDS:1</fullName>
    </submittedName>
</protein>
<dbReference type="EMBL" id="CAJVPU010000504">
    <property type="protein sequence ID" value="CAG8452667.1"/>
    <property type="molecule type" value="Genomic_DNA"/>
</dbReference>
<keyword evidence="2" id="KW-1185">Reference proteome</keyword>
<name>A0ACA9K4Y5_9GLOM</name>
<evidence type="ECO:0000313" key="2">
    <source>
        <dbReference type="Proteomes" id="UP000789702"/>
    </source>
</evidence>
<proteinExistence type="predicted"/>
<comment type="caution">
    <text evidence="1">The sequence shown here is derived from an EMBL/GenBank/DDBJ whole genome shotgun (WGS) entry which is preliminary data.</text>
</comment>
<dbReference type="Proteomes" id="UP000789702">
    <property type="component" value="Unassembled WGS sequence"/>
</dbReference>
<reference evidence="1" key="1">
    <citation type="submission" date="2021-06" db="EMBL/GenBank/DDBJ databases">
        <authorList>
            <person name="Kallberg Y."/>
            <person name="Tangrot J."/>
            <person name="Rosling A."/>
        </authorList>
    </citation>
    <scope>NUCLEOTIDE SEQUENCE</scope>
    <source>
        <strain evidence="1">IL203A</strain>
    </source>
</reference>
<accession>A0ACA9K4Y5</accession>
<feature type="non-terminal residue" evidence="1">
    <location>
        <position position="1"/>
    </location>
</feature>
<organism evidence="1 2">
    <name type="scientific">Dentiscutata heterogama</name>
    <dbReference type="NCBI Taxonomy" id="1316150"/>
    <lineage>
        <taxon>Eukaryota</taxon>
        <taxon>Fungi</taxon>
        <taxon>Fungi incertae sedis</taxon>
        <taxon>Mucoromycota</taxon>
        <taxon>Glomeromycotina</taxon>
        <taxon>Glomeromycetes</taxon>
        <taxon>Diversisporales</taxon>
        <taxon>Gigasporaceae</taxon>
        <taxon>Dentiscutata</taxon>
    </lineage>
</organism>
<evidence type="ECO:0000313" key="1">
    <source>
        <dbReference type="EMBL" id="CAG8452667.1"/>
    </source>
</evidence>
<sequence length="40" mass="4654">ALFVKLTIQLVQFSQDNEITQVLFVIGAIFPRQRIMQAYL</sequence>